<accession>A0A9P5Z844</accession>
<protein>
    <submittedName>
        <fullName evidence="1">Uncharacterized protein</fullName>
    </submittedName>
</protein>
<dbReference type="AlphaFoldDB" id="A0A9P5Z844"/>
<name>A0A9P5Z844_9AGAR</name>
<keyword evidence="2" id="KW-1185">Reference proteome</keyword>
<proteinExistence type="predicted"/>
<dbReference type="EMBL" id="MU155172">
    <property type="protein sequence ID" value="KAF9481910.1"/>
    <property type="molecule type" value="Genomic_DNA"/>
</dbReference>
<comment type="caution">
    <text evidence="1">The sequence shown here is derived from an EMBL/GenBank/DDBJ whole genome shotgun (WGS) entry which is preliminary data.</text>
</comment>
<reference evidence="1" key="1">
    <citation type="submission" date="2020-11" db="EMBL/GenBank/DDBJ databases">
        <authorList>
            <consortium name="DOE Joint Genome Institute"/>
            <person name="Ahrendt S."/>
            <person name="Riley R."/>
            <person name="Andreopoulos W."/>
            <person name="Labutti K."/>
            <person name="Pangilinan J."/>
            <person name="Ruiz-Duenas F.J."/>
            <person name="Barrasa J.M."/>
            <person name="Sanchez-Garcia M."/>
            <person name="Camarero S."/>
            <person name="Miyauchi S."/>
            <person name="Serrano A."/>
            <person name="Linde D."/>
            <person name="Babiker R."/>
            <person name="Drula E."/>
            <person name="Ayuso-Fernandez I."/>
            <person name="Pacheco R."/>
            <person name="Padilla G."/>
            <person name="Ferreira P."/>
            <person name="Barriuso J."/>
            <person name="Kellner H."/>
            <person name="Castanera R."/>
            <person name="Alfaro M."/>
            <person name="Ramirez L."/>
            <person name="Pisabarro A.G."/>
            <person name="Kuo A."/>
            <person name="Tritt A."/>
            <person name="Lipzen A."/>
            <person name="He G."/>
            <person name="Yan M."/>
            <person name="Ng V."/>
            <person name="Cullen D."/>
            <person name="Martin F."/>
            <person name="Rosso M.-N."/>
            <person name="Henrissat B."/>
            <person name="Hibbett D."/>
            <person name="Martinez A.T."/>
            <person name="Grigoriev I.V."/>
        </authorList>
    </citation>
    <scope>NUCLEOTIDE SEQUENCE</scope>
    <source>
        <strain evidence="1">CIRM-BRFM 674</strain>
    </source>
</reference>
<gene>
    <name evidence="1" type="ORF">BDN70DRAFT_930452</name>
</gene>
<evidence type="ECO:0000313" key="2">
    <source>
        <dbReference type="Proteomes" id="UP000807469"/>
    </source>
</evidence>
<dbReference type="Proteomes" id="UP000807469">
    <property type="component" value="Unassembled WGS sequence"/>
</dbReference>
<evidence type="ECO:0000313" key="1">
    <source>
        <dbReference type="EMBL" id="KAF9481910.1"/>
    </source>
</evidence>
<sequence length="87" mass="9299">MAILLFPRLPTPPPAQCVPPGSLALYSLDNGAILMAFILTLKGGGTSEDDVRIVTPDIVNICSITSSLFMPRWTNNDSCLLFNSSST</sequence>
<organism evidence="1 2">
    <name type="scientific">Pholiota conissans</name>
    <dbReference type="NCBI Taxonomy" id="109636"/>
    <lineage>
        <taxon>Eukaryota</taxon>
        <taxon>Fungi</taxon>
        <taxon>Dikarya</taxon>
        <taxon>Basidiomycota</taxon>
        <taxon>Agaricomycotina</taxon>
        <taxon>Agaricomycetes</taxon>
        <taxon>Agaricomycetidae</taxon>
        <taxon>Agaricales</taxon>
        <taxon>Agaricineae</taxon>
        <taxon>Strophariaceae</taxon>
        <taxon>Pholiota</taxon>
    </lineage>
</organism>